<gene>
    <name evidence="1" type="ORF">HMPREF7215_2640</name>
</gene>
<evidence type="ECO:0000313" key="1">
    <source>
        <dbReference type="EMBL" id="EFB90921.1"/>
    </source>
</evidence>
<name>A0ABM9ZVG2_9BACT</name>
<proteinExistence type="predicted"/>
<reference evidence="1 2" key="1">
    <citation type="submission" date="2009-12" db="EMBL/GenBank/DDBJ databases">
        <authorList>
            <person name="Shrivastava S."/>
            <person name="Madupu R."/>
            <person name="Durkin A.S."/>
            <person name="Torralba M."/>
            <person name="Methe B."/>
            <person name="Sutton G.G."/>
            <person name="Strausberg R.L."/>
            <person name="Nelson K.E."/>
        </authorList>
    </citation>
    <scope>NUCLEOTIDE SEQUENCE [LARGE SCALE GENOMIC DNA]</scope>
    <source>
        <strain evidence="1 2">W5455</strain>
    </source>
</reference>
<keyword evidence="2" id="KW-1185">Reference proteome</keyword>
<dbReference type="EMBL" id="ADFP01000055">
    <property type="protein sequence ID" value="EFB90921.1"/>
    <property type="molecule type" value="Genomic_DNA"/>
</dbReference>
<accession>A0ABM9ZVG2</accession>
<dbReference type="Proteomes" id="UP000006462">
    <property type="component" value="Unassembled WGS sequence"/>
</dbReference>
<organism evidence="1 2">
    <name type="scientific">Pyramidobacter piscolens W5455</name>
    <dbReference type="NCBI Taxonomy" id="352165"/>
    <lineage>
        <taxon>Bacteria</taxon>
        <taxon>Thermotogati</taxon>
        <taxon>Synergistota</taxon>
        <taxon>Synergistia</taxon>
        <taxon>Synergistales</taxon>
        <taxon>Dethiosulfovibrionaceae</taxon>
        <taxon>Pyramidobacter</taxon>
    </lineage>
</organism>
<protein>
    <submittedName>
        <fullName evidence="1">Uncharacterized protein</fullName>
    </submittedName>
</protein>
<comment type="caution">
    <text evidence="1">The sequence shown here is derived from an EMBL/GenBank/DDBJ whole genome shotgun (WGS) entry which is preliminary data.</text>
</comment>
<evidence type="ECO:0000313" key="2">
    <source>
        <dbReference type="Proteomes" id="UP000006462"/>
    </source>
</evidence>
<sequence>MSILILIFNKKTSLKCRTEHALRRGTSPSERFEESYLH</sequence>